<dbReference type="AlphaFoldDB" id="A0A081DG66"/>
<evidence type="ECO:0008006" key="3">
    <source>
        <dbReference type="Google" id="ProtNLM"/>
    </source>
</evidence>
<proteinExistence type="predicted"/>
<dbReference type="EMBL" id="BBLG01000015">
    <property type="protein sequence ID" value="GAK77912.1"/>
    <property type="molecule type" value="Genomic_DNA"/>
</dbReference>
<accession>A0A081DG66</accession>
<evidence type="ECO:0000313" key="2">
    <source>
        <dbReference type="Proteomes" id="UP000028980"/>
    </source>
</evidence>
<organism evidence="1 2">
    <name type="scientific">Nonlabens ulvanivorans</name>
    <name type="common">Persicivirga ulvanivorans</name>
    <dbReference type="NCBI Taxonomy" id="906888"/>
    <lineage>
        <taxon>Bacteria</taxon>
        <taxon>Pseudomonadati</taxon>
        <taxon>Bacteroidota</taxon>
        <taxon>Flavobacteriia</taxon>
        <taxon>Flavobacteriales</taxon>
        <taxon>Flavobacteriaceae</taxon>
        <taxon>Nonlabens</taxon>
    </lineage>
</organism>
<gene>
    <name evidence="1" type="ORF">JCM19296_3521</name>
</gene>
<dbReference type="Proteomes" id="UP000028980">
    <property type="component" value="Unassembled WGS sequence"/>
</dbReference>
<reference evidence="1 2" key="1">
    <citation type="journal article" date="2014" name="Genome Announc.">
        <title>Draft Genome Sequences of Marine Flavobacterium Nonlabens Strains NR17, NR24, NR27, NR32, NR33, and Ara13.</title>
        <authorList>
            <person name="Nakanishi M."/>
            <person name="Meirelles P."/>
            <person name="Suzuki R."/>
            <person name="Takatani N."/>
            <person name="Mino S."/>
            <person name="Suda W."/>
            <person name="Oshima K."/>
            <person name="Hattori M."/>
            <person name="Ohkuma M."/>
            <person name="Hosokawa M."/>
            <person name="Miyashita K."/>
            <person name="Thompson F.L."/>
            <person name="Niwa A."/>
            <person name="Sawabe T."/>
            <person name="Sawabe T."/>
        </authorList>
    </citation>
    <scope>NUCLEOTIDE SEQUENCE [LARGE SCALE GENOMIC DNA]</scope>
    <source>
        <strain evidence="2">JCM19296</strain>
    </source>
</reference>
<name>A0A081DG66_NONUL</name>
<protein>
    <recommendedName>
        <fullName evidence="3">Adhesin domain-containing protein</fullName>
    </recommendedName>
</protein>
<evidence type="ECO:0000313" key="1">
    <source>
        <dbReference type="EMBL" id="GAK77912.1"/>
    </source>
</evidence>
<comment type="caution">
    <text evidence="1">The sequence shown here is derived from an EMBL/GenBank/DDBJ whole genome shotgun (WGS) entry which is preliminary data.</text>
</comment>
<sequence>MQPYYKILLLAFLLPLAVVAGPVKGKYTKKKSLKKSYTVNKDAMLLLDNKYGSMTITTWDQPTVSIEVYVEVTGDDQEDVEEKLREIDVNFEYSASRVSAKTMVDARRKNWSWSSWFGSSNNVSVEINYVVKMPVTNDLDARNDYGTLSLDKLLGHARLNCDYGRMDIGELWHADNYIKMDYTNKSTIDYVKSASINADYSSFTLGESEKIELKADYSHSEFKKVTDLNINTDYGSITIGEAADFVGRGDYVSFKIGTITHMLDLNTDYGSISVARLQAGFKEVTIRSDFTGVNLKYDASARFDFTIDTEFAGISISDAATITRSDSDYTDKLKSGYNGTENSGNTINIRTSYGGVKLRAID</sequence>